<dbReference type="EMBL" id="CAEKDK010000006">
    <property type="protein sequence ID" value="CAB4283619.1"/>
    <property type="molecule type" value="Genomic_DNA"/>
</dbReference>
<keyword evidence="5" id="KW-1185">Reference proteome</keyword>
<evidence type="ECO:0000256" key="1">
    <source>
        <dbReference type="SAM" id="MobiDB-lite"/>
    </source>
</evidence>
<dbReference type="Proteomes" id="UP000507222">
    <property type="component" value="Unassembled WGS sequence"/>
</dbReference>
<evidence type="ECO:0000313" key="4">
    <source>
        <dbReference type="Proteomes" id="UP000507222"/>
    </source>
</evidence>
<evidence type="ECO:0000313" key="5">
    <source>
        <dbReference type="Proteomes" id="UP000507245"/>
    </source>
</evidence>
<feature type="compositionally biased region" description="Basic and acidic residues" evidence="1">
    <location>
        <begin position="61"/>
        <end position="71"/>
    </location>
</feature>
<protein>
    <submittedName>
        <fullName evidence="3">Uncharacterized protein</fullName>
    </submittedName>
</protein>
<feature type="compositionally biased region" description="Gly residues" evidence="1">
    <location>
        <begin position="41"/>
        <end position="50"/>
    </location>
</feature>
<dbReference type="AlphaFoldDB" id="A0A6J5XS45"/>
<organism evidence="3 5">
    <name type="scientific">Prunus armeniaca</name>
    <name type="common">Apricot</name>
    <name type="synonym">Armeniaca vulgaris</name>
    <dbReference type="NCBI Taxonomy" id="36596"/>
    <lineage>
        <taxon>Eukaryota</taxon>
        <taxon>Viridiplantae</taxon>
        <taxon>Streptophyta</taxon>
        <taxon>Embryophyta</taxon>
        <taxon>Tracheophyta</taxon>
        <taxon>Spermatophyta</taxon>
        <taxon>Magnoliopsida</taxon>
        <taxon>eudicotyledons</taxon>
        <taxon>Gunneridae</taxon>
        <taxon>Pentapetalae</taxon>
        <taxon>rosids</taxon>
        <taxon>fabids</taxon>
        <taxon>Rosales</taxon>
        <taxon>Rosaceae</taxon>
        <taxon>Amygdaloideae</taxon>
        <taxon>Amygdaleae</taxon>
        <taxon>Prunus</taxon>
    </lineage>
</organism>
<dbReference type="Proteomes" id="UP000507245">
    <property type="component" value="Unassembled WGS sequence"/>
</dbReference>
<accession>A0A6J5XS45</accession>
<reference evidence="3 4" key="2">
    <citation type="submission" date="2020-05" db="EMBL/GenBank/DDBJ databases">
        <authorList>
            <person name="Campoy J."/>
            <person name="Schneeberger K."/>
            <person name="Spophaly S."/>
        </authorList>
    </citation>
    <scope>NUCLEOTIDE SEQUENCE [LARGE SCALE GENOMIC DNA]</scope>
    <source>
        <strain evidence="3">PruArmRojPasFocal</strain>
    </source>
</reference>
<name>A0A6J5XS45_PRUAR</name>
<evidence type="ECO:0000313" key="3">
    <source>
        <dbReference type="EMBL" id="CAB4313978.1"/>
    </source>
</evidence>
<evidence type="ECO:0000313" key="2">
    <source>
        <dbReference type="EMBL" id="CAB4283619.1"/>
    </source>
</evidence>
<proteinExistence type="predicted"/>
<gene>
    <name evidence="2" type="ORF">CURHAP_LOCUS38465</name>
    <name evidence="3" type="ORF">ORAREDHAP_LOCUS37813</name>
</gene>
<reference evidence="5" key="1">
    <citation type="journal article" date="2020" name="Genome Biol.">
        <title>Gamete binning: chromosome-level and haplotype-resolved genome assembly enabled by high-throughput single-cell sequencing of gamete genomes.</title>
        <authorList>
            <person name="Campoy J.A."/>
            <person name="Sun H."/>
            <person name="Goel M."/>
            <person name="Jiao W.-B."/>
            <person name="Folz-Donahue K."/>
            <person name="Wang N."/>
            <person name="Rubio M."/>
            <person name="Liu C."/>
            <person name="Kukat C."/>
            <person name="Ruiz D."/>
            <person name="Huettel B."/>
            <person name="Schneeberger K."/>
        </authorList>
    </citation>
    <scope>NUCLEOTIDE SEQUENCE [LARGE SCALE GENOMIC DNA]</scope>
    <source>
        <strain evidence="5">cv. Rojo Pasion</strain>
    </source>
</reference>
<dbReference type="EMBL" id="CAEKKB010000006">
    <property type="protein sequence ID" value="CAB4313978.1"/>
    <property type="molecule type" value="Genomic_DNA"/>
</dbReference>
<sequence length="71" mass="7832">MEAGVLWEWGRKNLEGGERWVWVGCCGERVGGRAEKKLGEEGGVYGGGHGGMRKKRNGRGPSREGRWVKGF</sequence>
<feature type="region of interest" description="Disordered" evidence="1">
    <location>
        <begin position="40"/>
        <end position="71"/>
    </location>
</feature>